<dbReference type="AlphaFoldDB" id="A0A3S4H0D9"/>
<dbReference type="GO" id="GO:0003918">
    <property type="term" value="F:DNA topoisomerase type II (double strand cut, ATP-hydrolyzing) activity"/>
    <property type="evidence" value="ECO:0007669"/>
    <property type="project" value="UniProtKB-EC"/>
</dbReference>
<evidence type="ECO:0000256" key="3">
    <source>
        <dbReference type="ARBA" id="ARBA00012895"/>
    </source>
</evidence>
<protein>
    <recommendedName>
        <fullName evidence="3">DNA topoisomerase (ATP-hydrolyzing)</fullName>
        <ecNumber evidence="3">5.6.2.2</ecNumber>
    </recommendedName>
</protein>
<comment type="similarity">
    <text evidence="2">Belongs to the type II topoisomerase GyrB family.</text>
</comment>
<evidence type="ECO:0000256" key="7">
    <source>
        <dbReference type="ARBA" id="ARBA00023125"/>
    </source>
</evidence>
<dbReference type="PANTHER" id="PTHR45866:SF1">
    <property type="entry name" value="DNA GYRASE SUBUNIT B, MITOCHONDRIAL"/>
    <property type="match status" value="1"/>
</dbReference>
<evidence type="ECO:0000313" key="9">
    <source>
        <dbReference type="EMBL" id="VEB03434.1"/>
    </source>
</evidence>
<keyword evidence="8 9" id="KW-0413">Isomerase</keyword>
<dbReference type="GO" id="GO:0003677">
    <property type="term" value="F:DNA binding"/>
    <property type="evidence" value="ECO:0007669"/>
    <property type="project" value="UniProtKB-KW"/>
</dbReference>
<gene>
    <name evidence="9" type="primary">gyrB_2</name>
    <name evidence="9" type="ORF">NCTC13635_03641</name>
</gene>
<dbReference type="Proteomes" id="UP000282433">
    <property type="component" value="Chromosome"/>
</dbReference>
<accession>A0A3S4H0D9</accession>
<name>A0A3S4H0D9_KLEPN</name>
<keyword evidence="7" id="KW-0238">DNA-binding</keyword>
<dbReference type="GO" id="GO:0006265">
    <property type="term" value="P:DNA topological change"/>
    <property type="evidence" value="ECO:0007669"/>
    <property type="project" value="TreeGrafter"/>
</dbReference>
<sequence>MTVLHAGGKFDDNSYKVSGGLHGVGVSVVNALSQKLELVIQRDNKVHKQMYEHGVPQAPLAVTGETRQNRHHGAFLASLETFTNVTEFEYDILAKRLRELSFLNSGVSIRPGAISAMAKKTISTTKGGIKAFVEYLNKNKNADPPEYFLFLHRKRRYRRGSGPAVGTTASRKTSTALPTTFRSVTAVLTSPASARR</sequence>
<dbReference type="SUPFAM" id="SSF55874">
    <property type="entry name" value="ATPase domain of HSP90 chaperone/DNA topoisomerase II/histidine kinase"/>
    <property type="match status" value="1"/>
</dbReference>
<keyword evidence="6" id="KW-0799">Topoisomerase</keyword>
<dbReference type="EC" id="5.6.2.2" evidence="3"/>
<evidence type="ECO:0000256" key="2">
    <source>
        <dbReference type="ARBA" id="ARBA00010708"/>
    </source>
</evidence>
<evidence type="ECO:0000256" key="4">
    <source>
        <dbReference type="ARBA" id="ARBA00022741"/>
    </source>
</evidence>
<proteinExistence type="inferred from homology"/>
<dbReference type="EMBL" id="LR134162">
    <property type="protein sequence ID" value="VEB03434.1"/>
    <property type="molecule type" value="Genomic_DNA"/>
</dbReference>
<dbReference type="Gene3D" id="3.30.565.10">
    <property type="entry name" value="Histidine kinase-like ATPase, C-terminal domain"/>
    <property type="match status" value="1"/>
</dbReference>
<evidence type="ECO:0000256" key="1">
    <source>
        <dbReference type="ARBA" id="ARBA00000185"/>
    </source>
</evidence>
<dbReference type="GO" id="GO:0005524">
    <property type="term" value="F:ATP binding"/>
    <property type="evidence" value="ECO:0007669"/>
    <property type="project" value="UniProtKB-KW"/>
</dbReference>
<reference evidence="9 10" key="1">
    <citation type="submission" date="2018-12" db="EMBL/GenBank/DDBJ databases">
        <authorList>
            <consortium name="Pathogen Informatics"/>
        </authorList>
    </citation>
    <scope>NUCLEOTIDE SEQUENCE [LARGE SCALE GENOMIC DNA]</scope>
    <source>
        <strain evidence="9 10">NCTC13635</strain>
    </source>
</reference>
<dbReference type="InterPro" id="IPR036890">
    <property type="entry name" value="HATPase_C_sf"/>
</dbReference>
<comment type="catalytic activity">
    <reaction evidence="1">
        <text>ATP-dependent breakage, passage and rejoining of double-stranded DNA.</text>
        <dbReference type="EC" id="5.6.2.2"/>
    </reaction>
</comment>
<keyword evidence="4" id="KW-0547">Nucleotide-binding</keyword>
<evidence type="ECO:0000256" key="8">
    <source>
        <dbReference type="ARBA" id="ARBA00023235"/>
    </source>
</evidence>
<evidence type="ECO:0000313" key="10">
    <source>
        <dbReference type="Proteomes" id="UP000282433"/>
    </source>
</evidence>
<evidence type="ECO:0000256" key="5">
    <source>
        <dbReference type="ARBA" id="ARBA00022840"/>
    </source>
</evidence>
<keyword evidence="5" id="KW-0067">ATP-binding</keyword>
<organism evidence="9 10">
    <name type="scientific">Klebsiella pneumoniae</name>
    <dbReference type="NCBI Taxonomy" id="573"/>
    <lineage>
        <taxon>Bacteria</taxon>
        <taxon>Pseudomonadati</taxon>
        <taxon>Pseudomonadota</taxon>
        <taxon>Gammaproteobacteria</taxon>
        <taxon>Enterobacterales</taxon>
        <taxon>Enterobacteriaceae</taxon>
        <taxon>Klebsiella/Raoultella group</taxon>
        <taxon>Klebsiella</taxon>
        <taxon>Klebsiella pneumoniae complex</taxon>
    </lineage>
</organism>
<dbReference type="PANTHER" id="PTHR45866">
    <property type="entry name" value="DNA GYRASE/TOPOISOMERASE SUBUNIT B"/>
    <property type="match status" value="1"/>
</dbReference>
<evidence type="ECO:0000256" key="6">
    <source>
        <dbReference type="ARBA" id="ARBA00023029"/>
    </source>
</evidence>